<name>A0A430JBZ8_9BACL</name>
<dbReference type="Gene3D" id="2.60.120.10">
    <property type="entry name" value="Jelly Rolls"/>
    <property type="match status" value="1"/>
</dbReference>
<dbReference type="GO" id="GO:0043565">
    <property type="term" value="F:sequence-specific DNA binding"/>
    <property type="evidence" value="ECO:0007669"/>
    <property type="project" value="InterPro"/>
</dbReference>
<dbReference type="PROSITE" id="PS00041">
    <property type="entry name" value="HTH_ARAC_FAMILY_1"/>
    <property type="match status" value="1"/>
</dbReference>
<dbReference type="Pfam" id="PF12833">
    <property type="entry name" value="HTH_18"/>
    <property type="match status" value="1"/>
</dbReference>
<dbReference type="PANTHER" id="PTHR43280:SF34">
    <property type="entry name" value="ARAC-FAMILY TRANSCRIPTIONAL REGULATOR"/>
    <property type="match status" value="1"/>
</dbReference>
<dbReference type="SUPFAM" id="SSF46689">
    <property type="entry name" value="Homeodomain-like"/>
    <property type="match status" value="2"/>
</dbReference>
<feature type="domain" description="HTH araC/xylS-type" evidence="4">
    <location>
        <begin position="193"/>
        <end position="291"/>
    </location>
</feature>
<dbReference type="InterPro" id="IPR011051">
    <property type="entry name" value="RmlC_Cupin_sf"/>
</dbReference>
<dbReference type="AlphaFoldDB" id="A0A430JBZ8"/>
<organism evidence="5 6">
    <name type="scientific">Paenibacillus whitsoniae</name>
    <dbReference type="NCBI Taxonomy" id="2496558"/>
    <lineage>
        <taxon>Bacteria</taxon>
        <taxon>Bacillati</taxon>
        <taxon>Bacillota</taxon>
        <taxon>Bacilli</taxon>
        <taxon>Bacillales</taxon>
        <taxon>Paenibacillaceae</taxon>
        <taxon>Paenibacillus</taxon>
    </lineage>
</organism>
<dbReference type="OrthoDB" id="2582835at2"/>
<dbReference type="GO" id="GO:0003700">
    <property type="term" value="F:DNA-binding transcription factor activity"/>
    <property type="evidence" value="ECO:0007669"/>
    <property type="project" value="InterPro"/>
</dbReference>
<dbReference type="Proteomes" id="UP000276128">
    <property type="component" value="Unassembled WGS sequence"/>
</dbReference>
<keyword evidence="2" id="KW-0238">DNA-binding</keyword>
<evidence type="ECO:0000259" key="4">
    <source>
        <dbReference type="PROSITE" id="PS01124"/>
    </source>
</evidence>
<evidence type="ECO:0000313" key="5">
    <source>
        <dbReference type="EMBL" id="RTE08550.1"/>
    </source>
</evidence>
<dbReference type="InterPro" id="IPR014710">
    <property type="entry name" value="RmlC-like_jellyroll"/>
</dbReference>
<keyword evidence="1" id="KW-0805">Transcription regulation</keyword>
<evidence type="ECO:0000256" key="3">
    <source>
        <dbReference type="ARBA" id="ARBA00023163"/>
    </source>
</evidence>
<dbReference type="InterPro" id="IPR018060">
    <property type="entry name" value="HTH_AraC"/>
</dbReference>
<protein>
    <submittedName>
        <fullName evidence="5">AraC family transcriptional regulator</fullName>
    </submittedName>
</protein>
<keyword evidence="6" id="KW-1185">Reference proteome</keyword>
<gene>
    <name evidence="5" type="ORF">EJQ19_17105</name>
</gene>
<evidence type="ECO:0000256" key="1">
    <source>
        <dbReference type="ARBA" id="ARBA00023015"/>
    </source>
</evidence>
<dbReference type="Gene3D" id="1.10.10.60">
    <property type="entry name" value="Homeodomain-like"/>
    <property type="match status" value="2"/>
</dbReference>
<dbReference type="InterPro" id="IPR018062">
    <property type="entry name" value="HTH_AraC-typ_CS"/>
</dbReference>
<dbReference type="SMART" id="SM00342">
    <property type="entry name" value="HTH_ARAC"/>
    <property type="match status" value="1"/>
</dbReference>
<proteinExistence type="predicted"/>
<dbReference type="Pfam" id="PF07883">
    <property type="entry name" value="Cupin_2"/>
    <property type="match status" value="1"/>
</dbReference>
<dbReference type="InterPro" id="IPR013096">
    <property type="entry name" value="Cupin_2"/>
</dbReference>
<dbReference type="PANTHER" id="PTHR43280">
    <property type="entry name" value="ARAC-FAMILY TRANSCRIPTIONAL REGULATOR"/>
    <property type="match status" value="1"/>
</dbReference>
<dbReference type="EMBL" id="RXHU01000049">
    <property type="protein sequence ID" value="RTE08550.1"/>
    <property type="molecule type" value="Genomic_DNA"/>
</dbReference>
<evidence type="ECO:0000313" key="6">
    <source>
        <dbReference type="Proteomes" id="UP000276128"/>
    </source>
</evidence>
<accession>A0A430JBZ8</accession>
<keyword evidence="3" id="KW-0804">Transcription</keyword>
<dbReference type="InterPro" id="IPR009057">
    <property type="entry name" value="Homeodomain-like_sf"/>
</dbReference>
<dbReference type="RefSeq" id="WP_126142449.1">
    <property type="nucleotide sequence ID" value="NZ_RXHU01000049.1"/>
</dbReference>
<dbReference type="PROSITE" id="PS01124">
    <property type="entry name" value="HTH_ARAC_FAMILY_2"/>
    <property type="match status" value="1"/>
</dbReference>
<dbReference type="SUPFAM" id="SSF51182">
    <property type="entry name" value="RmlC-like cupins"/>
    <property type="match status" value="1"/>
</dbReference>
<reference evidence="5 6" key="1">
    <citation type="submission" date="2018-12" db="EMBL/GenBank/DDBJ databases">
        <title>Bacillus ochoae sp. nov., Paenibacillus whitsoniae sp. nov., Paenibacillus spiritus sp. nov. Isolated from the Mars Exploration Rover during spacecraft assembly.</title>
        <authorList>
            <person name="Seuylemezian A."/>
            <person name="Vaishampayan P."/>
        </authorList>
    </citation>
    <scope>NUCLEOTIDE SEQUENCE [LARGE SCALE GENOMIC DNA]</scope>
    <source>
        <strain evidence="5 6">MER 54</strain>
    </source>
</reference>
<evidence type="ECO:0000256" key="2">
    <source>
        <dbReference type="ARBA" id="ARBA00023125"/>
    </source>
</evidence>
<comment type="caution">
    <text evidence="5">The sequence shown here is derived from an EMBL/GenBank/DDBJ whole genome shotgun (WGS) entry which is preliminary data.</text>
</comment>
<sequence>MPDAHGLFPARLTEEHVQPQVVAYYFKQWQGFQMPFHTHEFAEIMYVIDGTCDVELQLSSRQINCVKLKKGEFIVLDATVPHRLLVGETGPCRMLNVEFRYVPHSGALPSILQLAMAEEVVATFLKETESYLVLRDPDEVYYVMKSLVLELDKGAGRSEMLVQLLFVQLLVRIARLREETRQGASEPSDYYVKQSMAFMQQNYDRDMQVKDIAQAVSLHPGYLQRIFKKVTGQTMMAYLTTLRMDKACMLLLETDVPIAEICDYVGIGSRQYFHMLFKAHTNRTPAEYRNSMNTHKWIVPR</sequence>